<dbReference type="GO" id="GO:0047334">
    <property type="term" value="F:diphosphate-fructose-6-phosphate 1-phosphotransferase activity"/>
    <property type="evidence" value="ECO:0007669"/>
    <property type="project" value="UniProtKB-EC"/>
</dbReference>
<dbReference type="Gene3D" id="3.40.50.460">
    <property type="entry name" value="Phosphofructokinase domain"/>
    <property type="match status" value="3"/>
</dbReference>
<gene>
    <name evidence="13" type="ORF">TGME49_240890</name>
</gene>
<comment type="pathway">
    <text evidence="10">Carbohydrate degradation; glycolysis; D-glyceraldehyde 3-phosphate and glycerone phosphate from D-glucose: step 3/4.</text>
</comment>
<evidence type="ECO:0000256" key="1">
    <source>
        <dbReference type="ARBA" id="ARBA00001946"/>
    </source>
</evidence>
<feature type="binding site" evidence="10">
    <location>
        <begin position="358"/>
        <end position="360"/>
    </location>
    <ligand>
        <name>substrate</name>
    </ligand>
</feature>
<dbReference type="PANTHER" id="PTHR43650">
    <property type="entry name" value="PYROPHOSPHATE--FRUCTOSE 6-PHOSPHATE 1-PHOSPHOTRANSFERASE"/>
    <property type="match status" value="1"/>
</dbReference>
<feature type="binding site" evidence="10">
    <location>
        <position position="330"/>
    </location>
    <ligand>
        <name>Mg(2+)</name>
        <dbReference type="ChEBI" id="CHEBI:18420"/>
        <note>catalytic</note>
    </ligand>
</feature>
<dbReference type="HAMAP" id="MF_01980">
    <property type="entry name" value="Phosphofructokinase_II_Long"/>
    <property type="match status" value="1"/>
</dbReference>
<feature type="binding site" evidence="10">
    <location>
        <begin position="300"/>
        <end position="301"/>
    </location>
    <ligand>
        <name>ATP</name>
        <dbReference type="ChEBI" id="CHEBI:30616"/>
    </ligand>
</feature>
<dbReference type="EMBL" id="KE138826">
    <property type="protein sequence ID" value="EPT30662.1"/>
    <property type="molecule type" value="Genomic_DNA"/>
</dbReference>
<comment type="subunit">
    <text evidence="10">Tetramer of two alpha (regulatory) and two beta (catalytic) chains.</text>
</comment>
<dbReference type="GO" id="GO:0009749">
    <property type="term" value="P:response to glucose"/>
    <property type="evidence" value="ECO:0007669"/>
    <property type="project" value="TreeGrafter"/>
</dbReference>
<feature type="binding site" evidence="10">
    <location>
        <begin position="405"/>
        <end position="407"/>
    </location>
    <ligand>
        <name>substrate</name>
    </ligand>
</feature>
<dbReference type="GO" id="GO:0006002">
    <property type="term" value="P:fructose 6-phosphate metabolic process"/>
    <property type="evidence" value="ECO:0007669"/>
    <property type="project" value="InterPro"/>
</dbReference>
<comment type="function">
    <text evidence="10">Catalyzes the phosphorylation of D-fructose 6-phosphate to fructose 1,6-bisphosphate by ATP, the first committing step of glycolysis.</text>
</comment>
<comment type="catalytic activity">
    <reaction evidence="10">
        <text>beta-D-fructose 6-phosphate + ATP = beta-D-fructose 1,6-bisphosphate + ADP + H(+)</text>
        <dbReference type="Rhea" id="RHEA:16109"/>
        <dbReference type="ChEBI" id="CHEBI:15378"/>
        <dbReference type="ChEBI" id="CHEBI:30616"/>
        <dbReference type="ChEBI" id="CHEBI:32966"/>
        <dbReference type="ChEBI" id="CHEBI:57634"/>
        <dbReference type="ChEBI" id="CHEBI:456216"/>
        <dbReference type="EC" id="2.7.1.11"/>
    </reaction>
</comment>
<comment type="subcellular location">
    <subcellularLocation>
        <location evidence="10">Cytoplasm</location>
    </subcellularLocation>
</comment>
<dbReference type="EMBL" id="CM002040">
    <property type="protein sequence ID" value="EPT30662.1"/>
    <property type="molecule type" value="Genomic_DNA"/>
</dbReference>
<feature type="compositionally biased region" description="Basic residues" evidence="11">
    <location>
        <begin position="52"/>
        <end position="65"/>
    </location>
</feature>
<protein>
    <recommendedName>
        <fullName evidence="10">Probable ATP-dependent 6-phosphofructokinase</fullName>
        <shortName evidence="10">ATP-PFK</shortName>
        <shortName evidence="10">Phosphofructokinase</shortName>
        <ecNumber evidence="10">2.7.1.11</ecNumber>
    </recommendedName>
    <alternativeName>
        <fullName evidence="10">Phosphohexokinase</fullName>
    </alternativeName>
</protein>
<keyword evidence="4 10" id="KW-0808">Transferase</keyword>
<dbReference type="VEuPathDB" id="ToxoDB:TGME49_240890"/>
<feature type="region of interest" description="Disordered" evidence="11">
    <location>
        <begin position="30"/>
        <end position="67"/>
    </location>
</feature>
<keyword evidence="14" id="KW-1185">Reference proteome</keyword>
<keyword evidence="10" id="KW-0067">ATP-binding</keyword>
<dbReference type="PANTHER" id="PTHR43650:SF1">
    <property type="entry name" value="PYROPHOSPHATE--FRUCTOSE 6-PHOSPHATE 1-PHOSPHOTRANSFERASE SUBUNIT BETA 2"/>
    <property type="match status" value="1"/>
</dbReference>
<feature type="binding site" evidence="10">
    <location>
        <begin position="329"/>
        <end position="332"/>
    </location>
    <ligand>
        <name>ATP</name>
        <dbReference type="ChEBI" id="CHEBI:30616"/>
    </ligand>
</feature>
<dbReference type="GO" id="GO:0005524">
    <property type="term" value="F:ATP binding"/>
    <property type="evidence" value="ECO:0007669"/>
    <property type="project" value="UniProtKB-KW"/>
</dbReference>
<feature type="domain" description="Phosphofructokinase" evidence="12">
    <location>
        <begin position="801"/>
        <end position="1008"/>
    </location>
</feature>
<keyword evidence="7 10" id="KW-0460">Magnesium</keyword>
<dbReference type="NCBIfam" id="TIGR02477">
    <property type="entry name" value="PFKA_PPi"/>
    <property type="match status" value="1"/>
</dbReference>
<dbReference type="Gene3D" id="3.40.50.450">
    <property type="match status" value="2"/>
</dbReference>
<evidence type="ECO:0000256" key="10">
    <source>
        <dbReference type="HAMAP-Rule" id="MF_03185"/>
    </source>
</evidence>
<evidence type="ECO:0000256" key="11">
    <source>
        <dbReference type="SAM" id="MobiDB-lite"/>
    </source>
</evidence>
<feature type="site" description="Important for substrate specificity; cannot use PPi as phosphoryl donor" evidence="10">
    <location>
        <position position="331"/>
    </location>
</feature>
<keyword evidence="5 10" id="KW-0479">Metal-binding</keyword>
<evidence type="ECO:0000256" key="4">
    <source>
        <dbReference type="ARBA" id="ARBA00022679"/>
    </source>
</evidence>
<dbReference type="GO" id="GO:0005829">
    <property type="term" value="C:cytosol"/>
    <property type="evidence" value="ECO:0007669"/>
    <property type="project" value="TreeGrafter"/>
</dbReference>
<comment type="cofactor">
    <cofactor evidence="1 10">
        <name>Mg(2+)</name>
        <dbReference type="ChEBI" id="CHEBI:18420"/>
    </cofactor>
</comment>
<dbReference type="Pfam" id="PF00365">
    <property type="entry name" value="PFK"/>
    <property type="match status" value="2"/>
</dbReference>
<comment type="function">
    <text evidence="2">Catalyzes the phosphorylation of D-fructose 6-phosphate, the first committing step of glycolysis. Uses inorganic phosphate (PPi) as phosphoryl donor instead of ATP like common ATP-dependent phosphofructokinases (ATP-PFKs), which renders the reaction reversible, and can thus function both in glycolysis and gluconeogenesis. Consistently, PPi-PFK can replace the enzymes of both the forward (ATP-PFK) and reverse (fructose-bisphosphatase (FBPase)) reactions.</text>
</comment>
<evidence type="ECO:0000313" key="14">
    <source>
        <dbReference type="Proteomes" id="UP000001529"/>
    </source>
</evidence>
<evidence type="ECO:0000256" key="6">
    <source>
        <dbReference type="ARBA" id="ARBA00022777"/>
    </source>
</evidence>
<dbReference type="RefSeq" id="XP_002366708.1">
    <property type="nucleotide sequence ID" value="XM_002366667.2"/>
</dbReference>
<evidence type="ECO:0000256" key="3">
    <source>
        <dbReference type="ARBA" id="ARBA00022490"/>
    </source>
</evidence>
<sequence>MAYPPSGVDADKTNLRRGRSLLVVTNDNQYTLSSTPPEAEQTETQREASRPLHARGGRPVRKLSFRRPPSGVAAASCREMLGMTRLASSVGSQNFGFGGAFYGQPHLSRDLSSSSAFPVHQREQRARTHLHSADLFDRTSPVQKARQAWTCTLPAALDADTHTLVSGPPLDAKVKEAFEAGPLAQPPEVQKKLEALFPATWGFEYTEVAPGPVEVDGGEGSRQRVVTRIGIVLSGGPAPGGHNVIAGLHDFVKSRHPDSVVFGFMGGLDGVINKKYKVLTDELMNQYRNQGGFDMLWSGRGKVNGEEDLRKAKEVCESLELHGLVLVGGDGSNSNAALLAEFMQVHLPSCAVVGVPKTIDGDLKSPLIEASFGFDTAAKTYSELIGNLCTDINSSQTTYHFVRVMGRSASHLVLECAMQTRPNLVFIGEEVDAANMCLADIVKQTADLVIERLHAGKRYGIILLPEGLIEFIPEMKVLIKELNEVLSANDGKFSPDKLTRARSVWDYLPDMIQDQLMMDREATGYIQVAKIATERLLILLLETELQKRGYDPDQWSFMPHYFGYEGRCAMPSNFDANYCYSLGYTAGVLAEKGKNGYMSIVRNLDQHPSLWTPAGVPFTKMMYVKQDAQGKDFPAIVRSLVSLDGSLFKVFCEVRDKWKLKDLYRVPGPIQFAGVTADEPCYAVMVPSAEDLLAGNDPRANLTCTTGVVEKDLGTYSSLQQQRLLYRPTVPPLCQDAKARARPSKQMFCRDPYTQRQVLMHYPYLSNSSLFFLHDVCHDKYIPPIGFGVRIGLVFISRQSPGVANVLWGLHERLKLVQGKCIAFFGLNGLVDRKFLQIEDRHLELFKNQGGCELIGRSTSHCLGSREMQEKVRQTCEAMNLDGLVIPGSAFAMSEAALLSEYFLAKQCRTSVIGIPATGSNNLSGELIETCIGFDSSTKVYASLIGNVLTDAASMPKYWHFVRLMGRQPSHEVLECALQTHPNFVIIAEEYGAADKTLLHVVQDIADVVCQRAEMGRNFGTVLIPDALLMHLPNMKILLAELRSVLKEADAKGEMKKAQQDLNDVTDTDSCPPESWGRRLTPWSAALFRSFPKFIRRELLQVDMGEIRFERLETEELLAQMVKEELEYRQSVGRYCGKFQAVTHFFGYQGRSSMPSQFDANLAFAYGHLASILVESGVTGHCCSIRGLCGPVKDWHLGSIPFVTLMKLVPTPQDNPTFAARGGQAGDPKLTNSAKDIRQQRSVMTDLPIIPSAEVNLDGKAYRWMKTAAEQWALEDRFCNPGPIQFTGPAANFFNRELFEEQAEYYDMVCRVERYTNILRQTCTFGVSDSFLKNAYVSLTGLLMLAFHPDELTAKLPALTTGDDDADGEGAAPPGSAFFGRSGEGFGVSLSRFSKREDF</sequence>
<dbReference type="PRINTS" id="PR00476">
    <property type="entry name" value="PHFRCTKINASE"/>
</dbReference>
<evidence type="ECO:0000256" key="5">
    <source>
        <dbReference type="ARBA" id="ARBA00022723"/>
    </source>
</evidence>
<dbReference type="UniPathway" id="UPA00109">
    <property type="reaction ID" value="UER00182"/>
</dbReference>
<proteinExistence type="inferred from homology"/>
<keyword evidence="8 10" id="KW-0324">Glycolysis</keyword>
<dbReference type="Proteomes" id="UP000001529">
    <property type="component" value="Chromosome VI"/>
</dbReference>
<comment type="caution">
    <text evidence="10">Lacks conserved residue(s) required for the propagation of feature annotation.</text>
</comment>
<dbReference type="GeneID" id="7901150"/>
<evidence type="ECO:0000313" key="13">
    <source>
        <dbReference type="EMBL" id="EPT30662.1"/>
    </source>
</evidence>
<dbReference type="InterPro" id="IPR011183">
    <property type="entry name" value="PfpB_PPi_PFK"/>
</dbReference>
<dbReference type="OrthoDB" id="537915at2759"/>
<name>A0A125YZ29_TOXGM</name>
<feature type="binding site" evidence="10">
    <location>
        <begin position="564"/>
        <end position="567"/>
    </location>
    <ligand>
        <name>substrate</name>
    </ligand>
</feature>
<dbReference type="InterPro" id="IPR022953">
    <property type="entry name" value="ATP_PFK"/>
</dbReference>
<comment type="similarity">
    <text evidence="10">Belongs to the phosphofructokinase type A (PFKA) family. PPi-dependent PFK group II subfamily. Clade 'Long' sub-subfamily.</text>
</comment>
<feature type="binding site" evidence="10">
    <location>
        <position position="466"/>
    </location>
    <ligand>
        <name>substrate</name>
    </ligand>
</feature>
<reference evidence="13" key="1">
    <citation type="submission" date="2013-04" db="EMBL/GenBank/DDBJ databases">
        <authorList>
            <person name="Sibley D."/>
            <person name="Venepally P."/>
            <person name="Karamycheva S."/>
            <person name="Hadjithomas M."/>
            <person name="Khan A."/>
            <person name="Brunk B."/>
            <person name="Roos D."/>
            <person name="Caler E."/>
            <person name="Lorenzi H."/>
        </authorList>
    </citation>
    <scope>NUCLEOTIDE SEQUENCE [LARGE SCALE GENOMIC DNA]</scope>
    <source>
        <strain evidence="13">ME49</strain>
    </source>
</reference>
<feature type="domain" description="Phosphofructokinase" evidence="12">
    <location>
        <begin position="228"/>
        <end position="482"/>
    </location>
</feature>
<dbReference type="InterPro" id="IPR035966">
    <property type="entry name" value="PKF_sf"/>
</dbReference>
<evidence type="ECO:0000256" key="9">
    <source>
        <dbReference type="ARBA" id="ARBA00048072"/>
    </source>
</evidence>
<feature type="active site" description="Proton acceptor" evidence="10">
    <location>
        <position position="360"/>
    </location>
</feature>
<keyword evidence="10" id="KW-0547">Nucleotide-binding</keyword>
<dbReference type="InterPro" id="IPR000023">
    <property type="entry name" value="Phosphofructokinase_dom"/>
</dbReference>
<evidence type="ECO:0000256" key="7">
    <source>
        <dbReference type="ARBA" id="ARBA00022842"/>
    </source>
</evidence>
<dbReference type="PhylomeDB" id="A0A125YZ29"/>
<evidence type="ECO:0000256" key="2">
    <source>
        <dbReference type="ARBA" id="ARBA00003138"/>
    </source>
</evidence>
<keyword evidence="3 10" id="KW-0963">Cytoplasm</keyword>
<evidence type="ECO:0000256" key="8">
    <source>
        <dbReference type="ARBA" id="ARBA00023152"/>
    </source>
</evidence>
<feature type="region of interest" description="Disordered" evidence="11">
    <location>
        <begin position="1358"/>
        <end position="1385"/>
    </location>
</feature>
<keyword evidence="6 10" id="KW-0418">Kinase</keyword>
<dbReference type="EC" id="2.7.1.11" evidence="10"/>
<dbReference type="NCBIfam" id="NF005482">
    <property type="entry name" value="PRK07085.1"/>
    <property type="match status" value="1"/>
</dbReference>
<accession>A0A125YZ29</accession>
<dbReference type="SUPFAM" id="SSF53784">
    <property type="entry name" value="Phosphofructokinase"/>
    <property type="match status" value="2"/>
</dbReference>
<organism evidence="13 14">
    <name type="scientific">Toxoplasma gondii (strain ATCC 50611 / Me49)</name>
    <dbReference type="NCBI Taxonomy" id="508771"/>
    <lineage>
        <taxon>Eukaryota</taxon>
        <taxon>Sar</taxon>
        <taxon>Alveolata</taxon>
        <taxon>Apicomplexa</taxon>
        <taxon>Conoidasida</taxon>
        <taxon>Coccidia</taxon>
        <taxon>Eucoccidiorida</taxon>
        <taxon>Eimeriorina</taxon>
        <taxon>Sarcocystidae</taxon>
        <taxon>Toxoplasma</taxon>
    </lineage>
</organism>
<feature type="binding site" evidence="10">
    <location>
        <position position="236"/>
    </location>
    <ligand>
        <name>ATP</name>
        <dbReference type="ChEBI" id="CHEBI:30616"/>
    </ligand>
</feature>
<dbReference type="GO" id="GO:0046872">
    <property type="term" value="F:metal ion binding"/>
    <property type="evidence" value="ECO:0007669"/>
    <property type="project" value="UniProtKB-KW"/>
</dbReference>
<evidence type="ECO:0000259" key="12">
    <source>
        <dbReference type="Pfam" id="PF00365"/>
    </source>
</evidence>
<comment type="catalytic activity">
    <reaction evidence="9">
        <text>beta-D-fructose 6-phosphate + diphosphate = beta-D-fructose 1,6-bisphosphate + phosphate + H(+)</text>
        <dbReference type="Rhea" id="RHEA:13613"/>
        <dbReference type="ChEBI" id="CHEBI:15378"/>
        <dbReference type="ChEBI" id="CHEBI:32966"/>
        <dbReference type="ChEBI" id="CHEBI:33019"/>
        <dbReference type="ChEBI" id="CHEBI:43474"/>
        <dbReference type="ChEBI" id="CHEBI:57634"/>
        <dbReference type="EC" id="2.7.1.90"/>
    </reaction>
</comment>
<dbReference type="GO" id="GO:0003872">
    <property type="term" value="F:6-phosphofructokinase activity"/>
    <property type="evidence" value="ECO:0007669"/>
    <property type="project" value="UniProtKB-UniRule"/>
</dbReference>
<dbReference type="KEGG" id="tgo:TGME49_240890"/>
<dbReference type="Gene3D" id="1.10.10.480">
    <property type="entry name" value="Phosphofructokinase, domain 3"/>
    <property type="match status" value="2"/>
</dbReference>